<evidence type="ECO:0000259" key="6">
    <source>
        <dbReference type="Pfam" id="PF02784"/>
    </source>
</evidence>
<evidence type="ECO:0000313" key="8">
    <source>
        <dbReference type="Proteomes" id="UP000178155"/>
    </source>
</evidence>
<dbReference type="PANTHER" id="PTHR43727:SF2">
    <property type="entry name" value="GROUP IV DECARBOXYLASE"/>
    <property type="match status" value="1"/>
</dbReference>
<dbReference type="InterPro" id="IPR022644">
    <property type="entry name" value="De-COase2_N"/>
</dbReference>
<dbReference type="InterPro" id="IPR022653">
    <property type="entry name" value="De-COase2_pyr-phos_BS"/>
</dbReference>
<accession>A0A1F8HCW7</accession>
<reference evidence="7 8" key="1">
    <citation type="journal article" date="2016" name="Nat. Commun.">
        <title>Thousands of microbial genomes shed light on interconnected biogeochemical processes in an aquifer system.</title>
        <authorList>
            <person name="Anantharaman K."/>
            <person name="Brown C.T."/>
            <person name="Hug L.A."/>
            <person name="Sharon I."/>
            <person name="Castelle C.J."/>
            <person name="Probst A.J."/>
            <person name="Thomas B.C."/>
            <person name="Singh A."/>
            <person name="Wilkins M.J."/>
            <person name="Karaoz U."/>
            <person name="Brodie E.L."/>
            <person name="Williams K.H."/>
            <person name="Hubbard S.S."/>
            <person name="Banfield J.F."/>
        </authorList>
    </citation>
    <scope>NUCLEOTIDE SEQUENCE [LARGE SCALE GENOMIC DNA]</scope>
</reference>
<protein>
    <submittedName>
        <fullName evidence="7">Diaminopimelate decarboxylase</fullName>
    </submittedName>
</protein>
<dbReference type="CDD" id="cd06828">
    <property type="entry name" value="PLPDE_III_DapDC"/>
    <property type="match status" value="1"/>
</dbReference>
<keyword evidence="2" id="KW-0210">Decarboxylase</keyword>
<dbReference type="GO" id="GO:0008836">
    <property type="term" value="F:diaminopimelate decarboxylase activity"/>
    <property type="evidence" value="ECO:0007669"/>
    <property type="project" value="InterPro"/>
</dbReference>
<dbReference type="PRINTS" id="PR01179">
    <property type="entry name" value="ODADCRBXLASE"/>
</dbReference>
<dbReference type="SUPFAM" id="SSF51419">
    <property type="entry name" value="PLP-binding barrel"/>
    <property type="match status" value="1"/>
</dbReference>
<dbReference type="PANTHER" id="PTHR43727">
    <property type="entry name" value="DIAMINOPIMELATE DECARBOXYLASE"/>
    <property type="match status" value="1"/>
</dbReference>
<dbReference type="Gene3D" id="3.20.20.10">
    <property type="entry name" value="Alanine racemase"/>
    <property type="match status" value="1"/>
</dbReference>
<keyword evidence="3 5" id="KW-0663">Pyridoxal phosphate</keyword>
<evidence type="ECO:0000256" key="2">
    <source>
        <dbReference type="ARBA" id="ARBA00022793"/>
    </source>
</evidence>
<dbReference type="AlphaFoldDB" id="A0A1F8HCW7"/>
<dbReference type="InterPro" id="IPR029066">
    <property type="entry name" value="PLP-binding_barrel"/>
</dbReference>
<dbReference type="Proteomes" id="UP000178155">
    <property type="component" value="Unassembled WGS sequence"/>
</dbReference>
<evidence type="ECO:0000256" key="5">
    <source>
        <dbReference type="PIRSR" id="PIRSR600183-50"/>
    </source>
</evidence>
<dbReference type="SUPFAM" id="SSF50621">
    <property type="entry name" value="Alanine racemase C-terminal domain-like"/>
    <property type="match status" value="1"/>
</dbReference>
<comment type="caution">
    <text evidence="7">The sequence shown here is derived from an EMBL/GenBank/DDBJ whole genome shotgun (WGS) entry which is preliminary data.</text>
</comment>
<feature type="active site" description="Proton donor" evidence="5">
    <location>
        <position position="341"/>
    </location>
</feature>
<dbReference type="GO" id="GO:0009089">
    <property type="term" value="P:lysine biosynthetic process via diaminopimelate"/>
    <property type="evidence" value="ECO:0007669"/>
    <property type="project" value="InterPro"/>
</dbReference>
<gene>
    <name evidence="7" type="ORF">A3I39_00215</name>
</gene>
<comment type="cofactor">
    <cofactor evidence="1 5">
        <name>pyridoxal 5'-phosphate</name>
        <dbReference type="ChEBI" id="CHEBI:597326"/>
    </cofactor>
</comment>
<evidence type="ECO:0000256" key="4">
    <source>
        <dbReference type="ARBA" id="ARBA00023239"/>
    </source>
</evidence>
<evidence type="ECO:0000313" key="7">
    <source>
        <dbReference type="EMBL" id="OGN34799.1"/>
    </source>
</evidence>
<sequence length="417" mass="46765">MKKFPLSKKETLGLIKKYPTPFHLYDEKAIRTNAQRFQKAFAWAPGFRNYFAVKACPNPVILKILAAEGMGVDCSSFTELVLIDKLGFMGEDIMFSSNDTAYSEFTEAKRLNSIINLDDTTQLAILEKTVGLPELLCFRYNPGSLREHKGNIIIGNPEEAKFGMTKMQLFDAYRTAKEKGVKRFGLHAMIVSNELISDALAETANMLFTLAGEISKEVGISFEFINLGGGIGIPYRPEQKAVGLEELSAKIEKLYREKITTQGLGKIKIYMECGRMITGPYGYLVSTIINTKDIYRKYIGIDASMANLMRPGMYGAYHHINILGKESSPQDLEYDVVGSLCENNDKFAINRKLPRVEIGDIAIIYDTGAHGYSMGFNYNGKLRSSELLLKTDDSVEQIRRAETLEDYFATVKNFLVP</sequence>
<organism evidence="7 8">
    <name type="scientific">Candidatus Yanofskybacteria bacterium RIFCSPLOWO2_02_FULL_47_9b</name>
    <dbReference type="NCBI Taxonomy" id="1802708"/>
    <lineage>
        <taxon>Bacteria</taxon>
        <taxon>Candidatus Yanofskyibacteriota</taxon>
    </lineage>
</organism>
<dbReference type="Gene3D" id="2.40.37.10">
    <property type="entry name" value="Lyase, Ornithine Decarboxylase, Chain A, domain 1"/>
    <property type="match status" value="1"/>
</dbReference>
<evidence type="ECO:0000256" key="1">
    <source>
        <dbReference type="ARBA" id="ARBA00001933"/>
    </source>
</evidence>
<dbReference type="FunFam" id="3.20.20.10:FF:000003">
    <property type="entry name" value="Diaminopimelate decarboxylase"/>
    <property type="match status" value="1"/>
</dbReference>
<dbReference type="Pfam" id="PF02784">
    <property type="entry name" value="Orn_Arg_deC_N"/>
    <property type="match status" value="1"/>
</dbReference>
<dbReference type="InterPro" id="IPR009006">
    <property type="entry name" value="Ala_racemase/Decarboxylase_C"/>
</dbReference>
<dbReference type="PROSITE" id="PS00878">
    <property type="entry name" value="ODR_DC_2_1"/>
    <property type="match status" value="1"/>
</dbReference>
<dbReference type="InterPro" id="IPR000183">
    <property type="entry name" value="Orn/DAP/Arg_de-COase"/>
</dbReference>
<evidence type="ECO:0000256" key="3">
    <source>
        <dbReference type="ARBA" id="ARBA00022898"/>
    </source>
</evidence>
<feature type="modified residue" description="N6-(pyridoxal phosphate)lysine" evidence="5">
    <location>
        <position position="54"/>
    </location>
</feature>
<dbReference type="EMBL" id="MGKW01000004">
    <property type="protein sequence ID" value="OGN34799.1"/>
    <property type="molecule type" value="Genomic_DNA"/>
</dbReference>
<name>A0A1F8HCW7_9BACT</name>
<feature type="domain" description="Orn/DAP/Arg decarboxylase 2 N-terminal" evidence="6">
    <location>
        <begin position="29"/>
        <end position="278"/>
    </location>
</feature>
<keyword evidence="4" id="KW-0456">Lyase</keyword>
<dbReference type="PRINTS" id="PR01181">
    <property type="entry name" value="DAPDCRBXLASE"/>
</dbReference>
<proteinExistence type="predicted"/>
<dbReference type="InterPro" id="IPR002986">
    <property type="entry name" value="DAP_deCOOHase_LysA"/>
</dbReference>